<dbReference type="EMBL" id="CAJVRL010000137">
    <property type="protein sequence ID" value="CAG8962482.1"/>
    <property type="molecule type" value="Genomic_DNA"/>
</dbReference>
<evidence type="ECO:0000313" key="2">
    <source>
        <dbReference type="Proteomes" id="UP000696280"/>
    </source>
</evidence>
<accession>A0A9N9Q261</accession>
<keyword evidence="2" id="KW-1185">Reference proteome</keyword>
<dbReference type="Proteomes" id="UP000696280">
    <property type="component" value="Unassembled WGS sequence"/>
</dbReference>
<protein>
    <submittedName>
        <fullName evidence="1">Uncharacterized protein</fullName>
    </submittedName>
</protein>
<name>A0A9N9Q261_9HELO</name>
<gene>
    <name evidence="1" type="ORF">HYFRA_00014216</name>
</gene>
<evidence type="ECO:0000313" key="1">
    <source>
        <dbReference type="EMBL" id="CAG8962482.1"/>
    </source>
</evidence>
<proteinExistence type="predicted"/>
<dbReference type="AlphaFoldDB" id="A0A9N9Q261"/>
<sequence length="73" mass="8830">MFLPELQTKLLSQHSYYLPTIKGPRAKRYYNFEAPYRTPSQEQRLHRFVKARKFKKKKKDSSGLLNLDLELWT</sequence>
<reference evidence="1" key="1">
    <citation type="submission" date="2021-07" db="EMBL/GenBank/DDBJ databases">
        <authorList>
            <person name="Durling M."/>
        </authorList>
    </citation>
    <scope>NUCLEOTIDE SEQUENCE</scope>
</reference>
<comment type="caution">
    <text evidence="1">The sequence shown here is derived from an EMBL/GenBank/DDBJ whole genome shotgun (WGS) entry which is preliminary data.</text>
</comment>
<organism evidence="1 2">
    <name type="scientific">Hymenoscyphus fraxineus</name>
    <dbReference type="NCBI Taxonomy" id="746836"/>
    <lineage>
        <taxon>Eukaryota</taxon>
        <taxon>Fungi</taxon>
        <taxon>Dikarya</taxon>
        <taxon>Ascomycota</taxon>
        <taxon>Pezizomycotina</taxon>
        <taxon>Leotiomycetes</taxon>
        <taxon>Helotiales</taxon>
        <taxon>Helotiaceae</taxon>
        <taxon>Hymenoscyphus</taxon>
    </lineage>
</organism>